<evidence type="ECO:0000256" key="2">
    <source>
        <dbReference type="ARBA" id="ARBA00022475"/>
    </source>
</evidence>
<dbReference type="GO" id="GO:0005886">
    <property type="term" value="C:plasma membrane"/>
    <property type="evidence" value="ECO:0007669"/>
    <property type="project" value="UniProtKB-SubCell"/>
</dbReference>
<feature type="transmembrane region" description="Helical" evidence="6">
    <location>
        <begin position="390"/>
        <end position="410"/>
    </location>
</feature>
<evidence type="ECO:0000256" key="3">
    <source>
        <dbReference type="ARBA" id="ARBA00022692"/>
    </source>
</evidence>
<evidence type="ECO:0000256" key="1">
    <source>
        <dbReference type="ARBA" id="ARBA00004651"/>
    </source>
</evidence>
<comment type="subcellular location">
    <subcellularLocation>
        <location evidence="1">Cell membrane</location>
        <topology evidence="1">Multi-pass membrane protein</topology>
    </subcellularLocation>
</comment>
<dbReference type="RefSeq" id="WP_144248357.1">
    <property type="nucleotide sequence ID" value="NZ_VLPK01000002.1"/>
</dbReference>
<dbReference type="AlphaFoldDB" id="A0A556MKB9"/>
<proteinExistence type="predicted"/>
<sequence>MKQRVKESYKKLRATNILSNFLNLSSIQISNILLLFITIRIITGNVGIAGFGMIMFAYRFSTLAGTIINYGTGQSGVKDVAFNLADTEKLSAVFSGTLWIRIIIFSLFLLGLIGFYWLHAGSYNYIVLATPVVLAEVFNPLCFFIGIEKIRIFNIWNLVSNIAAVLAILVFIKAPADAGWVNFILGTGNVVTYLGLLIYFARNFKLSFYIPLKTDLLTIAKDNFYLTVNNISANLQQSIIIFALEWHNSSLLGAYTLCDRFIGQCRNLLNIVSNAVYPNAVNTYKQSATAWDAYRKRSKYLFAGIFSAGAIVIFILADLIIFILSKKHNADAVMVLRVMAFVPVVSALNVFSVLDMLLKSKNVYLFKIAVILIFVAAGAAFALVATGNNLLIASFTLIIELSASVMYEYVIKKSPVQNV</sequence>
<evidence type="ECO:0000256" key="5">
    <source>
        <dbReference type="ARBA" id="ARBA00023136"/>
    </source>
</evidence>
<keyword evidence="4 6" id="KW-1133">Transmembrane helix</keyword>
<dbReference type="PANTHER" id="PTHR30250:SF11">
    <property type="entry name" value="O-ANTIGEN TRANSPORTER-RELATED"/>
    <property type="match status" value="1"/>
</dbReference>
<feature type="transmembrane region" description="Helical" evidence="6">
    <location>
        <begin position="300"/>
        <end position="324"/>
    </location>
</feature>
<feature type="transmembrane region" description="Helical" evidence="6">
    <location>
        <begin position="336"/>
        <end position="357"/>
    </location>
</feature>
<feature type="transmembrane region" description="Helical" evidence="6">
    <location>
        <begin position="364"/>
        <end position="384"/>
    </location>
</feature>
<organism evidence="7 8">
    <name type="scientific">Mucilaginibacter corticis</name>
    <dbReference type="NCBI Taxonomy" id="2597670"/>
    <lineage>
        <taxon>Bacteria</taxon>
        <taxon>Pseudomonadati</taxon>
        <taxon>Bacteroidota</taxon>
        <taxon>Sphingobacteriia</taxon>
        <taxon>Sphingobacteriales</taxon>
        <taxon>Sphingobacteriaceae</taxon>
        <taxon>Mucilaginibacter</taxon>
    </lineage>
</organism>
<evidence type="ECO:0000256" key="6">
    <source>
        <dbReference type="SAM" id="Phobius"/>
    </source>
</evidence>
<evidence type="ECO:0000313" key="7">
    <source>
        <dbReference type="EMBL" id="TSJ40319.1"/>
    </source>
</evidence>
<dbReference type="PANTHER" id="PTHR30250">
    <property type="entry name" value="PST FAMILY PREDICTED COLANIC ACID TRANSPORTER"/>
    <property type="match status" value="1"/>
</dbReference>
<keyword evidence="8" id="KW-1185">Reference proteome</keyword>
<name>A0A556MKB9_9SPHI</name>
<evidence type="ECO:0000256" key="4">
    <source>
        <dbReference type="ARBA" id="ARBA00022989"/>
    </source>
</evidence>
<dbReference type="InterPro" id="IPR050833">
    <property type="entry name" value="Poly_Biosynth_Transport"/>
</dbReference>
<feature type="transmembrane region" description="Helical" evidence="6">
    <location>
        <begin position="154"/>
        <end position="174"/>
    </location>
</feature>
<feature type="transmembrane region" description="Helical" evidence="6">
    <location>
        <begin position="125"/>
        <end position="147"/>
    </location>
</feature>
<evidence type="ECO:0000313" key="8">
    <source>
        <dbReference type="Proteomes" id="UP000318733"/>
    </source>
</evidence>
<protein>
    <submittedName>
        <fullName evidence="7">Oligosaccharide flippase family protein</fullName>
    </submittedName>
</protein>
<feature type="transmembrane region" description="Helical" evidence="6">
    <location>
        <begin position="21"/>
        <end position="42"/>
    </location>
</feature>
<feature type="transmembrane region" description="Helical" evidence="6">
    <location>
        <begin position="180"/>
        <end position="201"/>
    </location>
</feature>
<dbReference type="Proteomes" id="UP000318733">
    <property type="component" value="Unassembled WGS sequence"/>
</dbReference>
<keyword evidence="5 6" id="KW-0472">Membrane</keyword>
<keyword evidence="2" id="KW-1003">Cell membrane</keyword>
<dbReference type="InterPro" id="IPR002797">
    <property type="entry name" value="Polysacc_synth"/>
</dbReference>
<comment type="caution">
    <text evidence="7">The sequence shown here is derived from an EMBL/GenBank/DDBJ whole genome shotgun (WGS) entry which is preliminary data.</text>
</comment>
<feature type="transmembrane region" description="Helical" evidence="6">
    <location>
        <begin position="48"/>
        <end position="68"/>
    </location>
</feature>
<gene>
    <name evidence="7" type="ORF">FO440_11205</name>
</gene>
<keyword evidence="3 6" id="KW-0812">Transmembrane</keyword>
<dbReference type="EMBL" id="VLPK01000002">
    <property type="protein sequence ID" value="TSJ40319.1"/>
    <property type="molecule type" value="Genomic_DNA"/>
</dbReference>
<accession>A0A556MKB9</accession>
<feature type="transmembrane region" description="Helical" evidence="6">
    <location>
        <begin position="98"/>
        <end position="119"/>
    </location>
</feature>
<dbReference type="OrthoDB" id="9815702at2"/>
<dbReference type="Pfam" id="PF01943">
    <property type="entry name" value="Polysacc_synt"/>
    <property type="match status" value="1"/>
</dbReference>
<reference evidence="7 8" key="1">
    <citation type="submission" date="2019-07" db="EMBL/GenBank/DDBJ databases">
        <authorList>
            <person name="Huq M.A."/>
        </authorList>
    </citation>
    <scope>NUCLEOTIDE SEQUENCE [LARGE SCALE GENOMIC DNA]</scope>
    <source>
        <strain evidence="7 8">MAH-19</strain>
    </source>
</reference>